<accession>A0A975G5X8</accession>
<sequence>MKLNRLNGFLRRFVSLLTVPAVVITFLGGAAHGANRYWDGGTVNIAANGDGASGGTAGNWDTTLTNWDQGSGLAHVAWNNASLDSAFFAGTAGTVTLTAPVTAGSLTFTTSGYTLAGTNALTLGGTTATITTSTLNTAGTTTISAPIAGALTGGLTIASNGDMSATGAGASGLGVRLSGTNTFTGDITVTSGLLSYTTDAALGNAANNIILNGGGLLDSSVNQTITRNITVGAAGGIFRTYGAAVATVNGILSGSGAFGRTDGGTVVFNGNNTFTGVFTSNSSCATIFAGSNPATTYNVNGGSIVVGNNGTSGSLASGSVMNLANGTSLFVRRIDAVTATGILPATINIAGATSKFEYNPNSATATMSFDQDFGTDATKGYFRVSGGTLSLASGTDIVVDTVSTGLQTASNVGRLELLSGSTITTRAFNLGETGSNSGVVTQYAGSTATILSGNLGFRLGHWTNGVNPGNVYNLLGGTLDATALAANAGNERFVNIGWDGQADMTVGGGASAALLKASGIQIDANGDTAFNDTLTLSTNGTAEVGALGINSGSVNDRLVLNGGTLRTTADATWSPAITANASTTSVFDTNNFTVTVPSNIGGTGTISLPTNSGSLILTTTGTQTVSAGFADTLTIRKQGAGTTVLSGTSTHTGALTVEAGRLDNTGTLGSTVTVNSGTSIGGEGVFNGDVYFNSGSKFMVDPVTSAAPTFHYVSLSGQPVVSFTSVPVQSQTPITLFNYTGGVIGSIFTDLFLPTLRNPVLTDTGTSVTLSFTNQNLTWNGTTDGQWDVGTSLRWNAGETDAFYTGDAVTFDDTGSNAAVTLAGEILPSSVTVNASTKAYAFGGTGYIGGTGGITKSGTASLTLGTPNTYTGTTTINAGTLVLGNPGALGSSAGATTIASGATLDAGGQDLTSASESITVGGSGVGGAGALVNTGATRCFLPKVTLSSDTTVNIASGKSLAIGQNAGNAAALGTLSLGSNTLIKNGPGDLMLNGVNVTSGNITVNAGSLTLMRGYTTGAGEVNFGQQPTTLAGTGTLTINSGATVTTNRWGAALTISMPITMNGGTLGSTWPGPNGATISSPINLAATSSVNFTGGYGVGTLSGVISGPGTLNTNSDTVILTGANTYTGGTTINGGVLAFNSGSLATTGALTMNGGTLRWNGTHAQDISSRVVMVAAKAAAFDTNANNVTFASPLGTGNTAAITKYGAGTLTIAPVNNYTGGTNVEAGVLSVSAIADGSGSSSIGTTGGTANYVGVNNGSTFQYTGSTNATTTRTLWVDRGAGAIIDIARTGATLTWTPGGGTRSMPLVKTGTGTLLMNGAFTGTATVTVNAGTLGLGGANTYTGATTVNAGGTLLLNSTLTSDISVATGGTLGGEGTSANAITLNEGSTLLANFATPSAQLTTTGAVTVNKTTAGVTLQLQNAPTTAGVQAVPFLKYGTHSGGTTNFNTAAYRSASITDDTTNKILTLNYTSDAKVWAGVAGNTTWDTGTSTDWTGADTKFYSGDNVSFTETATSKAVTLTGTLNPSQMTVNNTSAYTFSGSGTITGNGSLTKTGTGTLNLIQTNGHAYTGGTIISGGMIAVGNNTVNNQAATALGTGTVTINAGGKLGLYPGSTGNVYNIPNNLILNGGTIHQEDGHEHFLGTVSVTADSIVEGRWNPKSVWFDGVVSGTSKITVTDGGNGAWVAFTNPFNSFSGTLALGSSNVNVVAKDNTTLQFATVDSGATTAIFQVAATNAVPNVTVAGLKGTAAAKVINADATARTLTVNNTADNTFAGSIGDGTANGNLLSLVKSGSASLTLGGASTYTGATAVNAGTLIVNAANASSATTVATGATLKGTGTLAGSLAVTGTVAPGNNAVGTLTAASATISGTYACEVNGTNADKLAVTGALTLSPGATLAITATSPTANSYVIATYTGSVPAFTTTTGLPSGFSVDYSTPGQIRLVQSGFTGWVSGFGLSGGDAAVGADPDHDGIPNGVEYVLGGNPATGMDQAKMPTLALVNTDPDGAGSAPAGDYVLFTFRRTSASAAAGVGAGCEFDADLTGTWTTAVGASGVVQNVTPDGFGTGVDKVEVYVPKATWQVAGKLFARLRVTVP</sequence>
<dbReference type="InterPro" id="IPR011050">
    <property type="entry name" value="Pectin_lyase_fold/virulence"/>
</dbReference>
<dbReference type="NCBIfam" id="TIGR02601">
    <property type="entry name" value="autotrns_rpt"/>
    <property type="match status" value="6"/>
</dbReference>
<dbReference type="SUPFAM" id="SSF51126">
    <property type="entry name" value="Pectin lyase-like"/>
    <property type="match status" value="2"/>
</dbReference>
<keyword evidence="1" id="KW-0732">Signal</keyword>
<organism evidence="2 3">
    <name type="scientific">Luteolibacter ambystomatis</name>
    <dbReference type="NCBI Taxonomy" id="2824561"/>
    <lineage>
        <taxon>Bacteria</taxon>
        <taxon>Pseudomonadati</taxon>
        <taxon>Verrucomicrobiota</taxon>
        <taxon>Verrucomicrobiia</taxon>
        <taxon>Verrucomicrobiales</taxon>
        <taxon>Verrucomicrobiaceae</taxon>
        <taxon>Luteolibacter</taxon>
    </lineage>
</organism>
<name>A0A975G5X8_9BACT</name>
<keyword evidence="3" id="KW-1185">Reference proteome</keyword>
<evidence type="ECO:0000256" key="1">
    <source>
        <dbReference type="ARBA" id="ARBA00022729"/>
    </source>
</evidence>
<gene>
    <name evidence="2" type="ORF">KBB96_10945</name>
</gene>
<dbReference type="EMBL" id="CP073100">
    <property type="protein sequence ID" value="QUE49388.1"/>
    <property type="molecule type" value="Genomic_DNA"/>
</dbReference>
<proteinExistence type="predicted"/>
<dbReference type="KEGG" id="lamb:KBB96_10945"/>
<dbReference type="Pfam" id="PF12951">
    <property type="entry name" value="PATR"/>
    <property type="match status" value="10"/>
</dbReference>
<reference evidence="2" key="1">
    <citation type="submission" date="2021-04" db="EMBL/GenBank/DDBJ databases">
        <title>Luteolibacter sp. 32A isolated from the skin of an Anderson's salamander (Ambystoma andersonii).</title>
        <authorList>
            <person name="Spergser J."/>
            <person name="Busse H.-J."/>
        </authorList>
    </citation>
    <scope>NUCLEOTIDE SEQUENCE</scope>
    <source>
        <strain evidence="2">32A</strain>
    </source>
</reference>
<dbReference type="RefSeq" id="WP_211629449.1">
    <property type="nucleotide sequence ID" value="NZ_CP073100.1"/>
</dbReference>
<evidence type="ECO:0000313" key="3">
    <source>
        <dbReference type="Proteomes" id="UP000676169"/>
    </source>
</evidence>
<protein>
    <submittedName>
        <fullName evidence="2">Autotransporter-associated beta strand repeat-containing protein</fullName>
    </submittedName>
</protein>
<dbReference type="InterPro" id="IPR013425">
    <property type="entry name" value="Autotrns_rpt"/>
</dbReference>
<evidence type="ECO:0000313" key="2">
    <source>
        <dbReference type="EMBL" id="QUE49388.1"/>
    </source>
</evidence>
<dbReference type="Proteomes" id="UP000676169">
    <property type="component" value="Chromosome"/>
</dbReference>